<dbReference type="Proteomes" id="UP000250235">
    <property type="component" value="Unassembled WGS sequence"/>
</dbReference>
<gene>
    <name evidence="1" type="ORF">F511_41560</name>
</gene>
<organism evidence="1 2">
    <name type="scientific">Dorcoceras hygrometricum</name>
    <dbReference type="NCBI Taxonomy" id="472368"/>
    <lineage>
        <taxon>Eukaryota</taxon>
        <taxon>Viridiplantae</taxon>
        <taxon>Streptophyta</taxon>
        <taxon>Embryophyta</taxon>
        <taxon>Tracheophyta</taxon>
        <taxon>Spermatophyta</taxon>
        <taxon>Magnoliopsida</taxon>
        <taxon>eudicotyledons</taxon>
        <taxon>Gunneridae</taxon>
        <taxon>Pentapetalae</taxon>
        <taxon>asterids</taxon>
        <taxon>lamiids</taxon>
        <taxon>Lamiales</taxon>
        <taxon>Gesneriaceae</taxon>
        <taxon>Didymocarpoideae</taxon>
        <taxon>Trichosporeae</taxon>
        <taxon>Loxocarpinae</taxon>
        <taxon>Dorcoceras</taxon>
    </lineage>
</organism>
<accession>A0A2Z7CYF2</accession>
<name>A0A2Z7CYF2_9LAMI</name>
<keyword evidence="2" id="KW-1185">Reference proteome</keyword>
<evidence type="ECO:0000313" key="2">
    <source>
        <dbReference type="Proteomes" id="UP000250235"/>
    </source>
</evidence>
<dbReference type="AlphaFoldDB" id="A0A2Z7CYF2"/>
<reference evidence="1 2" key="1">
    <citation type="journal article" date="2015" name="Proc. Natl. Acad. Sci. U.S.A.">
        <title>The resurrection genome of Boea hygrometrica: A blueprint for survival of dehydration.</title>
        <authorList>
            <person name="Xiao L."/>
            <person name="Yang G."/>
            <person name="Zhang L."/>
            <person name="Yang X."/>
            <person name="Zhao S."/>
            <person name="Ji Z."/>
            <person name="Zhou Q."/>
            <person name="Hu M."/>
            <person name="Wang Y."/>
            <person name="Chen M."/>
            <person name="Xu Y."/>
            <person name="Jin H."/>
            <person name="Xiao X."/>
            <person name="Hu G."/>
            <person name="Bao F."/>
            <person name="Hu Y."/>
            <person name="Wan P."/>
            <person name="Li L."/>
            <person name="Deng X."/>
            <person name="Kuang T."/>
            <person name="Xiang C."/>
            <person name="Zhu J.K."/>
            <person name="Oliver M.J."/>
            <person name="He Y."/>
        </authorList>
    </citation>
    <scope>NUCLEOTIDE SEQUENCE [LARGE SCALE GENOMIC DNA]</scope>
    <source>
        <strain evidence="2">cv. XS01</strain>
    </source>
</reference>
<evidence type="ECO:0000313" key="1">
    <source>
        <dbReference type="EMBL" id="KZV52100.1"/>
    </source>
</evidence>
<proteinExistence type="predicted"/>
<protein>
    <submittedName>
        <fullName evidence="1">Ribosome biogenesis protein tsr1</fullName>
    </submittedName>
</protein>
<sequence>MRRVDSYHALMIFGNSGLSDLVYTLDSQASQLVVEMTQLVVPREVDRVSQYHTASWFLCSEKAACADLLAFSCGAARPDLPDPVFSSPSWSLSVQAGLSLTSWALFCSSRATVLLACSLGPFRHLFQPLASTQSINWLIESVLRGYFKPYPRRATVQHQ</sequence>
<dbReference type="EMBL" id="KQ991173">
    <property type="protein sequence ID" value="KZV52100.1"/>
    <property type="molecule type" value="Genomic_DNA"/>
</dbReference>